<dbReference type="PROSITE" id="PS50801">
    <property type="entry name" value="STAS"/>
    <property type="match status" value="1"/>
</dbReference>
<evidence type="ECO:0000256" key="2">
    <source>
        <dbReference type="ARBA" id="ARBA00022692"/>
    </source>
</evidence>
<evidence type="ECO:0000313" key="7">
    <source>
        <dbReference type="EMBL" id="CAB3246097.1"/>
    </source>
</evidence>
<dbReference type="Gene3D" id="3.30.750.24">
    <property type="entry name" value="STAS domain"/>
    <property type="match status" value="1"/>
</dbReference>
<dbReference type="GO" id="GO:0016020">
    <property type="term" value="C:membrane"/>
    <property type="evidence" value="ECO:0007669"/>
    <property type="project" value="UniProtKB-SubCell"/>
</dbReference>
<dbReference type="PANTHER" id="PTHR11814">
    <property type="entry name" value="SULFATE TRANSPORTER"/>
    <property type="match status" value="1"/>
</dbReference>
<dbReference type="NCBIfam" id="TIGR00815">
    <property type="entry name" value="sulP"/>
    <property type="match status" value="1"/>
</dbReference>
<evidence type="ECO:0000256" key="3">
    <source>
        <dbReference type="ARBA" id="ARBA00022989"/>
    </source>
</evidence>
<protein>
    <recommendedName>
        <fullName evidence="6">STAS domain-containing protein</fullName>
    </recommendedName>
</protein>
<evidence type="ECO:0000256" key="1">
    <source>
        <dbReference type="ARBA" id="ARBA00004141"/>
    </source>
</evidence>
<evidence type="ECO:0000259" key="6">
    <source>
        <dbReference type="PROSITE" id="PS50801"/>
    </source>
</evidence>
<feature type="transmembrane region" description="Helical" evidence="5">
    <location>
        <begin position="174"/>
        <end position="198"/>
    </location>
</feature>
<dbReference type="EMBL" id="CADEBD010000327">
    <property type="protein sequence ID" value="CAB3246097.1"/>
    <property type="molecule type" value="Genomic_DNA"/>
</dbReference>
<organism evidence="7 8">
    <name type="scientific">Arctia plantaginis</name>
    <name type="common">Wood tiger moth</name>
    <name type="synonym">Phalaena plantaginis</name>
    <dbReference type="NCBI Taxonomy" id="874455"/>
    <lineage>
        <taxon>Eukaryota</taxon>
        <taxon>Metazoa</taxon>
        <taxon>Ecdysozoa</taxon>
        <taxon>Arthropoda</taxon>
        <taxon>Hexapoda</taxon>
        <taxon>Insecta</taxon>
        <taxon>Pterygota</taxon>
        <taxon>Neoptera</taxon>
        <taxon>Endopterygota</taxon>
        <taxon>Lepidoptera</taxon>
        <taxon>Glossata</taxon>
        <taxon>Ditrysia</taxon>
        <taxon>Noctuoidea</taxon>
        <taxon>Erebidae</taxon>
        <taxon>Arctiinae</taxon>
        <taxon>Arctia</taxon>
    </lineage>
</organism>
<feature type="transmembrane region" description="Helical" evidence="5">
    <location>
        <begin position="334"/>
        <end position="362"/>
    </location>
</feature>
<dbReference type="OrthoDB" id="5786980at2759"/>
<feature type="domain" description="STAS" evidence="6">
    <location>
        <begin position="524"/>
        <end position="673"/>
    </location>
</feature>
<feature type="transmembrane region" description="Helical" evidence="5">
    <location>
        <begin position="438"/>
        <end position="457"/>
    </location>
</feature>
<dbReference type="CDD" id="cd07042">
    <property type="entry name" value="STAS_SulP_like_sulfate_transporter"/>
    <property type="match status" value="1"/>
</dbReference>
<dbReference type="InterPro" id="IPR002645">
    <property type="entry name" value="STAS_dom"/>
</dbReference>
<sequence length="692" mass="76977">MRDTGKEADWEKEKLTNEWQGAVSTEQFNVVRRVYQQERLNKDAEYQYPHHPWSRRVKVLVRSCGFGECLRNAVPIIKWLPKYNFKKHFVHDFIAGATTAVMHIPQGLAYSLLANAPPVTGLYMAFFPMLVYVLLGTSPHVSLGTFAVGMLMCGKCVQQYAIGTEENPAQYTAVEVITVLSFMVGIFQLLMWCLRMGAVSTLLSEPLVSGFTTGASLQVLASQLKDLFGIKIPALPTNYKVINNVIEVSKRLPSLNWVAVAISFITCLLLALNNEHLKPWMSKRVPIPLPTELLLVVSGTLVSKYAMLHENYNMTLIGHIPTGLPLPQVPPLDLMGYLVVDAFMLTMVTYSITLSMGLIFAVKEKYEIDANQELLAMGASNLFGAFFSCAPFCASLSRSYIQYSAGCKTLITSLVSALFVLVVVLWIGPFFEKLPRCVLASIIVVSLKGLYMQILDLKKFWKLSKLDAIVWLISFLVTALINIDVGLFAGLIASLGALFIRSQTPYTCILGRVMDTDIYLDIKRYRAAHEIPGVKIYHYCGGLNFASKNIFRTKLYRKIGLLRSTTDVVPDDANSVITKDDGYNRSESYEWDHSASNKLQCVIVDATAMSYVDAPGIKALVGVEEELANQNITLLLAGPSAPVQEMIERFNTLEKERLNLLTFPTVHDAVMYYKATSAKKNGTDITVTVPQS</sequence>
<dbReference type="AlphaFoldDB" id="A0A8S1AJA9"/>
<proteinExistence type="predicted"/>
<evidence type="ECO:0000256" key="4">
    <source>
        <dbReference type="ARBA" id="ARBA00023136"/>
    </source>
</evidence>
<feature type="transmembrane region" description="Helical" evidence="5">
    <location>
        <begin position="254"/>
        <end position="273"/>
    </location>
</feature>
<dbReference type="Pfam" id="PF01740">
    <property type="entry name" value="STAS"/>
    <property type="match status" value="1"/>
</dbReference>
<dbReference type="Pfam" id="PF00916">
    <property type="entry name" value="Sulfate_transp"/>
    <property type="match status" value="1"/>
</dbReference>
<evidence type="ECO:0000256" key="5">
    <source>
        <dbReference type="SAM" id="Phobius"/>
    </source>
</evidence>
<accession>A0A8S1AJA9</accession>
<keyword evidence="4 5" id="KW-0472">Membrane</keyword>
<feature type="transmembrane region" description="Helical" evidence="5">
    <location>
        <begin position="409"/>
        <end position="431"/>
    </location>
</feature>
<keyword evidence="2 5" id="KW-0812">Transmembrane</keyword>
<feature type="transmembrane region" description="Helical" evidence="5">
    <location>
        <begin position="469"/>
        <end position="500"/>
    </location>
</feature>
<dbReference type="SUPFAM" id="SSF52091">
    <property type="entry name" value="SpoIIaa-like"/>
    <property type="match status" value="1"/>
</dbReference>
<gene>
    <name evidence="7" type="ORF">APLA_LOCUS11371</name>
</gene>
<dbReference type="GO" id="GO:0055085">
    <property type="term" value="P:transmembrane transport"/>
    <property type="evidence" value="ECO:0007669"/>
    <property type="project" value="InterPro"/>
</dbReference>
<keyword evidence="3 5" id="KW-1133">Transmembrane helix</keyword>
<dbReference type="InterPro" id="IPR011547">
    <property type="entry name" value="SLC26A/SulP_dom"/>
</dbReference>
<dbReference type="Proteomes" id="UP000494256">
    <property type="component" value="Unassembled WGS sequence"/>
</dbReference>
<dbReference type="InterPro" id="IPR001902">
    <property type="entry name" value="SLC26A/SulP_fam"/>
</dbReference>
<evidence type="ECO:0000313" key="8">
    <source>
        <dbReference type="Proteomes" id="UP000494256"/>
    </source>
</evidence>
<feature type="transmembrane region" description="Helical" evidence="5">
    <location>
        <begin position="141"/>
        <end position="162"/>
    </location>
</feature>
<dbReference type="InterPro" id="IPR036513">
    <property type="entry name" value="STAS_dom_sf"/>
</dbReference>
<feature type="transmembrane region" description="Helical" evidence="5">
    <location>
        <begin position="374"/>
        <end position="397"/>
    </location>
</feature>
<reference evidence="7 8" key="1">
    <citation type="submission" date="2020-04" db="EMBL/GenBank/DDBJ databases">
        <authorList>
            <person name="Wallbank WR R."/>
            <person name="Pardo Diaz C."/>
            <person name="Kozak K."/>
            <person name="Martin S."/>
            <person name="Jiggins C."/>
            <person name="Moest M."/>
            <person name="Warren A I."/>
            <person name="Byers J.R.P. K."/>
            <person name="Montejo-Kovacevich G."/>
            <person name="Yen C E."/>
        </authorList>
    </citation>
    <scope>NUCLEOTIDE SEQUENCE [LARGE SCALE GENOMIC DNA]</scope>
</reference>
<comment type="subcellular location">
    <subcellularLocation>
        <location evidence="1">Membrane</location>
        <topology evidence="1">Multi-pass membrane protein</topology>
    </subcellularLocation>
</comment>
<name>A0A8S1AJA9_ARCPL</name>
<comment type="caution">
    <text evidence="7">The sequence shown here is derived from an EMBL/GenBank/DDBJ whole genome shotgun (WGS) entry which is preliminary data.</text>
</comment>